<dbReference type="InterPro" id="IPR036388">
    <property type="entry name" value="WH-like_DNA-bd_sf"/>
</dbReference>
<dbReference type="Pfam" id="PF03466">
    <property type="entry name" value="LysR_substrate"/>
    <property type="match status" value="1"/>
</dbReference>
<dbReference type="Proteomes" id="UP000248188">
    <property type="component" value="Unassembled WGS sequence"/>
</dbReference>
<evidence type="ECO:0000313" key="6">
    <source>
        <dbReference type="EMBL" id="PYC34683.1"/>
    </source>
</evidence>
<keyword evidence="4" id="KW-0804">Transcription</keyword>
<sequence length="318" mass="34334">MLDLRKLRYFLTVAEELHFGRAALRLHLAQPPLTRQISALEAELGFRLFDRTSRTVSLTAQGRHFLPYARAVLEQVDLTQVMASKLAKGSAGQLALGYASSIALSDLFSQAIQAFAQRYPDVQLTLVEGASVSQWSQIVDGRIDIGMSRMQPPSEQSEIQALSLGDEPLVAAISSDSPLAAQDQVTLAELSEHPLILFPADYGSGLNEAIEQLYRRNGLPLRPGPSGRQITSIIALVAAGRGIALVPRCTQTLAKKGVTYRPLTDPGATAQLLVLTRKQGRSQLVDAFMGVLDELLQAQPQSVGASGMPPGPLPHLQR</sequence>
<evidence type="ECO:0000313" key="7">
    <source>
        <dbReference type="Proteomes" id="UP000248188"/>
    </source>
</evidence>
<reference evidence="6 7" key="1">
    <citation type="submission" date="2018-06" db="EMBL/GenBank/DDBJ databases">
        <title>Pseudomonas diversity within urban Lake Michigan freshwaters.</title>
        <authorList>
            <person name="Batrich M."/>
            <person name="Hatzopoulos T."/>
            <person name="Putonti C."/>
        </authorList>
    </citation>
    <scope>NUCLEOTIDE SEQUENCE [LARGE SCALE GENOMIC DNA]</scope>
    <source>
        <strain evidence="6 7">MB-090624</strain>
    </source>
</reference>
<dbReference type="RefSeq" id="WP_102863606.1">
    <property type="nucleotide sequence ID" value="NZ_AP024503.1"/>
</dbReference>
<dbReference type="PRINTS" id="PR00039">
    <property type="entry name" value="HTHLYSR"/>
</dbReference>
<gene>
    <name evidence="6" type="ORF">DMX08_18645</name>
</gene>
<dbReference type="Pfam" id="PF00126">
    <property type="entry name" value="HTH_1"/>
    <property type="match status" value="1"/>
</dbReference>
<accession>A0A9Q6IGH1</accession>
<dbReference type="PANTHER" id="PTHR30346">
    <property type="entry name" value="TRANSCRIPTIONAL DUAL REGULATOR HCAR-RELATED"/>
    <property type="match status" value="1"/>
</dbReference>
<comment type="caution">
    <text evidence="6">The sequence shown here is derived from an EMBL/GenBank/DDBJ whole genome shotgun (WGS) entry which is preliminary data.</text>
</comment>
<evidence type="ECO:0000259" key="5">
    <source>
        <dbReference type="PROSITE" id="PS50931"/>
    </source>
</evidence>
<dbReference type="SUPFAM" id="SSF46785">
    <property type="entry name" value="Winged helix' DNA-binding domain"/>
    <property type="match status" value="1"/>
</dbReference>
<evidence type="ECO:0000256" key="3">
    <source>
        <dbReference type="ARBA" id="ARBA00023125"/>
    </source>
</evidence>
<dbReference type="InterPro" id="IPR005119">
    <property type="entry name" value="LysR_subst-bd"/>
</dbReference>
<evidence type="ECO:0000256" key="4">
    <source>
        <dbReference type="ARBA" id="ARBA00023163"/>
    </source>
</evidence>
<keyword evidence="3" id="KW-0238">DNA-binding</keyword>
<dbReference type="GO" id="GO:0032993">
    <property type="term" value="C:protein-DNA complex"/>
    <property type="evidence" value="ECO:0007669"/>
    <property type="project" value="TreeGrafter"/>
</dbReference>
<dbReference type="PROSITE" id="PS50931">
    <property type="entry name" value="HTH_LYSR"/>
    <property type="match status" value="1"/>
</dbReference>
<dbReference type="AlphaFoldDB" id="A0A9Q6IGH1"/>
<feature type="domain" description="HTH lysR-type" evidence="5">
    <location>
        <begin position="2"/>
        <end position="59"/>
    </location>
</feature>
<proteinExistence type="inferred from homology"/>
<comment type="similarity">
    <text evidence="1">Belongs to the LysR transcriptional regulatory family.</text>
</comment>
<evidence type="ECO:0000256" key="2">
    <source>
        <dbReference type="ARBA" id="ARBA00023015"/>
    </source>
</evidence>
<dbReference type="EMBL" id="QJRN01000011">
    <property type="protein sequence ID" value="PYC34683.1"/>
    <property type="molecule type" value="Genomic_DNA"/>
</dbReference>
<dbReference type="InterPro" id="IPR000847">
    <property type="entry name" value="LysR_HTH_N"/>
</dbReference>
<dbReference type="InterPro" id="IPR036390">
    <property type="entry name" value="WH_DNA-bd_sf"/>
</dbReference>
<dbReference type="SUPFAM" id="SSF53850">
    <property type="entry name" value="Periplasmic binding protein-like II"/>
    <property type="match status" value="1"/>
</dbReference>
<dbReference type="FunFam" id="1.10.10.10:FF:000001">
    <property type="entry name" value="LysR family transcriptional regulator"/>
    <property type="match status" value="1"/>
</dbReference>
<organism evidence="6 7">
    <name type="scientific">Pseudomonas protegens</name>
    <dbReference type="NCBI Taxonomy" id="380021"/>
    <lineage>
        <taxon>Bacteria</taxon>
        <taxon>Pseudomonadati</taxon>
        <taxon>Pseudomonadota</taxon>
        <taxon>Gammaproteobacteria</taxon>
        <taxon>Pseudomonadales</taxon>
        <taxon>Pseudomonadaceae</taxon>
        <taxon>Pseudomonas</taxon>
    </lineage>
</organism>
<keyword evidence="2" id="KW-0805">Transcription regulation</keyword>
<dbReference type="GO" id="GO:0003700">
    <property type="term" value="F:DNA-binding transcription factor activity"/>
    <property type="evidence" value="ECO:0007669"/>
    <property type="project" value="InterPro"/>
</dbReference>
<name>A0A9Q6IGH1_9PSED</name>
<evidence type="ECO:0000256" key="1">
    <source>
        <dbReference type="ARBA" id="ARBA00009437"/>
    </source>
</evidence>
<dbReference type="Gene3D" id="3.40.190.10">
    <property type="entry name" value="Periplasmic binding protein-like II"/>
    <property type="match status" value="2"/>
</dbReference>
<dbReference type="CDD" id="cd08414">
    <property type="entry name" value="PBP2_LTTR_aromatics_like"/>
    <property type="match status" value="1"/>
</dbReference>
<protein>
    <submittedName>
        <fullName evidence="6">LysR family transcriptional regulator</fullName>
    </submittedName>
</protein>
<dbReference type="Gene3D" id="1.10.10.10">
    <property type="entry name" value="Winged helix-like DNA-binding domain superfamily/Winged helix DNA-binding domain"/>
    <property type="match status" value="1"/>
</dbReference>
<dbReference type="PANTHER" id="PTHR30346:SF0">
    <property type="entry name" value="HCA OPERON TRANSCRIPTIONAL ACTIVATOR HCAR"/>
    <property type="match status" value="1"/>
</dbReference>
<dbReference type="GO" id="GO:0003677">
    <property type="term" value="F:DNA binding"/>
    <property type="evidence" value="ECO:0007669"/>
    <property type="project" value="UniProtKB-KW"/>
</dbReference>